<dbReference type="OrthoDB" id="5870171at2759"/>
<name>A0A0B1S766_OESDE</name>
<accession>A0A0B1S766</accession>
<dbReference type="EMBL" id="KN605340">
    <property type="protein sequence ID" value="KHJ79372.1"/>
    <property type="molecule type" value="Genomic_DNA"/>
</dbReference>
<organism evidence="2 3">
    <name type="scientific">Oesophagostomum dentatum</name>
    <name type="common">Nodular worm</name>
    <dbReference type="NCBI Taxonomy" id="61180"/>
    <lineage>
        <taxon>Eukaryota</taxon>
        <taxon>Metazoa</taxon>
        <taxon>Ecdysozoa</taxon>
        <taxon>Nematoda</taxon>
        <taxon>Chromadorea</taxon>
        <taxon>Rhabditida</taxon>
        <taxon>Rhabditina</taxon>
        <taxon>Rhabditomorpha</taxon>
        <taxon>Strongyloidea</taxon>
        <taxon>Strongylidae</taxon>
        <taxon>Oesophagostomum</taxon>
    </lineage>
</organism>
<evidence type="ECO:0000313" key="2">
    <source>
        <dbReference type="EMBL" id="KHJ79372.1"/>
    </source>
</evidence>
<gene>
    <name evidence="2" type="ORF">OESDEN_20982</name>
</gene>
<feature type="region of interest" description="Disordered" evidence="1">
    <location>
        <begin position="57"/>
        <end position="82"/>
    </location>
</feature>
<feature type="compositionally biased region" description="Low complexity" evidence="1">
    <location>
        <begin position="167"/>
        <end position="188"/>
    </location>
</feature>
<feature type="compositionally biased region" description="Polar residues" evidence="1">
    <location>
        <begin position="203"/>
        <end position="214"/>
    </location>
</feature>
<sequence>MAEMRRTLEEKEVQNNLLKDSEARLLDSVDEYGEQAEKYQQESERLQKVVNSLEKERNELEEQMEELRNSEKMHEQQQHEAEEKLKVMEKEREKLEAKISQQSISKAAPIDSRELALIKNQLESMTAERNDLLTKLEKTESRLSASIQEKLTISRSYEQLRARLAARRQAMTSSRESSRRSSMVTPEVEIPEEPRRAEEPAPSTQAVYFSHQVT</sequence>
<reference evidence="2 3" key="1">
    <citation type="submission" date="2014-03" db="EMBL/GenBank/DDBJ databases">
        <title>Draft genome of the hookworm Oesophagostomum dentatum.</title>
        <authorList>
            <person name="Mitreva M."/>
        </authorList>
    </citation>
    <scope>NUCLEOTIDE SEQUENCE [LARGE SCALE GENOMIC DNA]</scope>
    <source>
        <strain evidence="2 3">OD-Hann</strain>
    </source>
</reference>
<evidence type="ECO:0000256" key="1">
    <source>
        <dbReference type="SAM" id="MobiDB-lite"/>
    </source>
</evidence>
<dbReference type="Proteomes" id="UP000053660">
    <property type="component" value="Unassembled WGS sequence"/>
</dbReference>
<proteinExistence type="predicted"/>
<evidence type="ECO:0000313" key="3">
    <source>
        <dbReference type="Proteomes" id="UP000053660"/>
    </source>
</evidence>
<feature type="region of interest" description="Disordered" evidence="1">
    <location>
        <begin position="167"/>
        <end position="214"/>
    </location>
</feature>
<dbReference type="AlphaFoldDB" id="A0A0B1S766"/>
<protein>
    <submittedName>
        <fullName evidence="2">Uncharacterized protein</fullName>
    </submittedName>
</protein>
<keyword evidence="3" id="KW-1185">Reference proteome</keyword>